<feature type="transmembrane region" description="Helical" evidence="1">
    <location>
        <begin position="91"/>
        <end position="118"/>
    </location>
</feature>
<feature type="transmembrane region" description="Helical" evidence="1">
    <location>
        <begin position="130"/>
        <end position="153"/>
    </location>
</feature>
<evidence type="ECO:0000313" key="2">
    <source>
        <dbReference type="EMBL" id="PWC07342.1"/>
    </source>
</evidence>
<dbReference type="EMBL" id="QEFB01000005">
    <property type="protein sequence ID" value="PWC07342.1"/>
    <property type="molecule type" value="Genomic_DNA"/>
</dbReference>
<evidence type="ECO:0000313" key="3">
    <source>
        <dbReference type="Proteomes" id="UP000244962"/>
    </source>
</evidence>
<protein>
    <submittedName>
        <fullName evidence="2">Uncharacterized protein</fullName>
    </submittedName>
</protein>
<keyword evidence="1" id="KW-0812">Transmembrane</keyword>
<feature type="transmembrane region" description="Helical" evidence="1">
    <location>
        <begin position="165"/>
        <end position="187"/>
    </location>
</feature>
<evidence type="ECO:0000256" key="1">
    <source>
        <dbReference type="SAM" id="Phobius"/>
    </source>
</evidence>
<sequence>MTEQTPQVVRSYLAQLDSALEGIPAELARDIRSGVEEELAGLDAPTASERIEELGDPVFIAAEARDAMGTVPARSVVLEAPASTLSASRGFAITAALLVGIGGFIVPIAGWIVGMVMMWMSSAWRRWEKWVATLAIPGAAILAGIVAAIGSALGQPNGEVPIGMLSGWHVFLIGVPSTIVVGIWLLWRARGRVFA</sequence>
<dbReference type="Proteomes" id="UP000244962">
    <property type="component" value="Unassembled WGS sequence"/>
</dbReference>
<organism evidence="2 3">
    <name type="scientific">Mycetocola zhujimingii</name>
    <dbReference type="NCBI Taxonomy" id="2079792"/>
    <lineage>
        <taxon>Bacteria</taxon>
        <taxon>Bacillati</taxon>
        <taxon>Actinomycetota</taxon>
        <taxon>Actinomycetes</taxon>
        <taxon>Micrococcales</taxon>
        <taxon>Microbacteriaceae</taxon>
        <taxon>Mycetocola</taxon>
    </lineage>
</organism>
<keyword evidence="3" id="KW-1185">Reference proteome</keyword>
<keyword evidence="1" id="KW-1133">Transmembrane helix</keyword>
<dbReference type="AlphaFoldDB" id="A0A2U1TEN2"/>
<comment type="caution">
    <text evidence="2">The sequence shown here is derived from an EMBL/GenBank/DDBJ whole genome shotgun (WGS) entry which is preliminary data.</text>
</comment>
<proteinExistence type="predicted"/>
<gene>
    <name evidence="2" type="ORF">DF223_06880</name>
</gene>
<dbReference type="RefSeq" id="WP_108962653.1">
    <property type="nucleotide sequence ID" value="NZ_QEFB01000005.1"/>
</dbReference>
<name>A0A2U1TEN2_9MICO</name>
<dbReference type="Pfam" id="PF22564">
    <property type="entry name" value="HAAS"/>
    <property type="match status" value="1"/>
</dbReference>
<accession>A0A2U1TEN2</accession>
<keyword evidence="1" id="KW-0472">Membrane</keyword>
<reference evidence="3" key="1">
    <citation type="submission" date="2018-04" db="EMBL/GenBank/DDBJ databases">
        <authorList>
            <person name="Liu S."/>
            <person name="Wang Z."/>
            <person name="Li J."/>
        </authorList>
    </citation>
    <scope>NUCLEOTIDE SEQUENCE [LARGE SCALE GENOMIC DNA]</scope>
    <source>
        <strain evidence="3">622</strain>
    </source>
</reference>